<name>A0A2P2GNF4_STREW</name>
<evidence type="ECO:0000313" key="2">
    <source>
        <dbReference type="Proteomes" id="UP000265325"/>
    </source>
</evidence>
<dbReference type="EMBL" id="LAQS01000020">
    <property type="protein sequence ID" value="KKZ73043.1"/>
    <property type="molecule type" value="Genomic_DNA"/>
</dbReference>
<gene>
    <name evidence="1" type="ORF">VO63_14785</name>
</gene>
<organism evidence="1 2">
    <name type="scientific">Streptomyces showdoensis</name>
    <dbReference type="NCBI Taxonomy" id="68268"/>
    <lineage>
        <taxon>Bacteria</taxon>
        <taxon>Bacillati</taxon>
        <taxon>Actinomycetota</taxon>
        <taxon>Actinomycetes</taxon>
        <taxon>Kitasatosporales</taxon>
        <taxon>Streptomycetaceae</taxon>
        <taxon>Streptomyces</taxon>
    </lineage>
</organism>
<accession>A0A2P2GNF4</accession>
<proteinExistence type="predicted"/>
<reference evidence="1 2" key="1">
    <citation type="submission" date="2015-05" db="EMBL/GenBank/DDBJ databases">
        <title>Draft Genome assembly of Streptomyces showdoensis.</title>
        <authorList>
            <person name="Thapa K.K."/>
            <person name="Metsa-Ketela M."/>
        </authorList>
    </citation>
    <scope>NUCLEOTIDE SEQUENCE [LARGE SCALE GENOMIC DNA]</scope>
    <source>
        <strain evidence="1 2">ATCC 15227</strain>
    </source>
</reference>
<sequence length="59" mass="5890">MCPRAAPDDPGDPGALAASAEALLGTADADVTALVLLARRADGPMRVRATVPLGSHRPG</sequence>
<dbReference type="AlphaFoldDB" id="A0A2P2GNF4"/>
<comment type="caution">
    <text evidence="1">The sequence shown here is derived from an EMBL/GenBank/DDBJ whole genome shotgun (WGS) entry which is preliminary data.</text>
</comment>
<dbReference type="Proteomes" id="UP000265325">
    <property type="component" value="Unassembled WGS sequence"/>
</dbReference>
<evidence type="ECO:0000313" key="1">
    <source>
        <dbReference type="EMBL" id="KKZ73043.1"/>
    </source>
</evidence>
<dbReference type="RefSeq" id="WP_046908242.1">
    <property type="nucleotide sequence ID" value="NZ_BAAAXG010000026.1"/>
</dbReference>
<protein>
    <submittedName>
        <fullName evidence="1">Uncharacterized protein</fullName>
    </submittedName>
</protein>
<keyword evidence="2" id="KW-1185">Reference proteome</keyword>